<dbReference type="PROSITE" id="PS51194">
    <property type="entry name" value="HELICASE_CTER"/>
    <property type="match status" value="1"/>
</dbReference>
<feature type="compositionally biased region" description="Polar residues" evidence="16">
    <location>
        <begin position="55"/>
        <end position="70"/>
    </location>
</feature>
<comment type="domain">
    <text evidence="14">The DBINO region is involved in binding to DNA.</text>
</comment>
<feature type="region of interest" description="Disordered" evidence="16">
    <location>
        <begin position="1744"/>
        <end position="1836"/>
    </location>
</feature>
<feature type="compositionally biased region" description="Low complexity" evidence="16">
    <location>
        <begin position="623"/>
        <end position="634"/>
    </location>
</feature>
<dbReference type="InterPro" id="IPR027417">
    <property type="entry name" value="P-loop_NTPase"/>
</dbReference>
<keyword evidence="4" id="KW-0547">Nucleotide-binding</keyword>
<evidence type="ECO:0000256" key="15">
    <source>
        <dbReference type="SAM" id="Coils"/>
    </source>
</evidence>
<comment type="catalytic activity">
    <reaction evidence="14">
        <text>ATP + H2O = ADP + phosphate + H(+)</text>
        <dbReference type="Rhea" id="RHEA:13065"/>
        <dbReference type="ChEBI" id="CHEBI:15377"/>
        <dbReference type="ChEBI" id="CHEBI:15378"/>
        <dbReference type="ChEBI" id="CHEBI:30616"/>
        <dbReference type="ChEBI" id="CHEBI:43474"/>
        <dbReference type="ChEBI" id="CHEBI:456216"/>
    </reaction>
</comment>
<dbReference type="SMART" id="SM00490">
    <property type="entry name" value="HELICc"/>
    <property type="match status" value="1"/>
</dbReference>
<dbReference type="InterPro" id="IPR049730">
    <property type="entry name" value="SNF2/RAD54-like_C"/>
</dbReference>
<organism evidence="20 21">
    <name type="scientific">Sporothrix eucalyptigena</name>
    <dbReference type="NCBI Taxonomy" id="1812306"/>
    <lineage>
        <taxon>Eukaryota</taxon>
        <taxon>Fungi</taxon>
        <taxon>Dikarya</taxon>
        <taxon>Ascomycota</taxon>
        <taxon>Pezizomycotina</taxon>
        <taxon>Sordariomycetes</taxon>
        <taxon>Sordariomycetidae</taxon>
        <taxon>Ophiostomatales</taxon>
        <taxon>Ophiostomataceae</taxon>
        <taxon>Sporothrix</taxon>
    </lineage>
</organism>
<feature type="compositionally biased region" description="Basic and acidic residues" evidence="16">
    <location>
        <begin position="11"/>
        <end position="31"/>
    </location>
</feature>
<accession>A0ABP0C4Z4</accession>
<evidence type="ECO:0000256" key="11">
    <source>
        <dbReference type="ARBA" id="ARBA00023163"/>
    </source>
</evidence>
<dbReference type="Gene3D" id="3.40.50.300">
    <property type="entry name" value="P-loop containing nucleotide triphosphate hydrolases"/>
    <property type="match status" value="2"/>
</dbReference>
<keyword evidence="7 14" id="KW-0067">ATP-binding</keyword>
<evidence type="ECO:0000256" key="6">
    <source>
        <dbReference type="ARBA" id="ARBA00022801"/>
    </source>
</evidence>
<feature type="domain" description="Helicase C-terminal" evidence="18">
    <location>
        <begin position="1556"/>
        <end position="1714"/>
    </location>
</feature>
<feature type="compositionally biased region" description="Basic and acidic residues" evidence="16">
    <location>
        <begin position="305"/>
        <end position="326"/>
    </location>
</feature>
<keyword evidence="15" id="KW-0175">Coiled coil</keyword>
<keyword evidence="20" id="KW-0347">Helicase</keyword>
<feature type="compositionally biased region" description="Basic and acidic residues" evidence="16">
    <location>
        <begin position="183"/>
        <end position="193"/>
    </location>
</feature>
<gene>
    <name evidence="20" type="primary">INO80</name>
    <name evidence="20" type="ORF">SEUCBS140593_006198</name>
</gene>
<dbReference type="Gene3D" id="3.40.50.10810">
    <property type="entry name" value="Tandem AAA-ATPase domain"/>
    <property type="match status" value="1"/>
</dbReference>
<evidence type="ECO:0000259" key="18">
    <source>
        <dbReference type="PROSITE" id="PS51194"/>
    </source>
</evidence>
<comment type="subunit">
    <text evidence="14">Component of the INO80 chromatin-remodeling complex.</text>
</comment>
<evidence type="ECO:0000256" key="4">
    <source>
        <dbReference type="ARBA" id="ARBA00022741"/>
    </source>
</evidence>
<dbReference type="Pfam" id="PF13892">
    <property type="entry name" value="DBINO"/>
    <property type="match status" value="1"/>
</dbReference>
<protein>
    <recommendedName>
        <fullName evidence="3 14">Chromatin-remodeling ATPase INO80</fullName>
        <ecNumber evidence="14">3.6.4.-</ecNumber>
    </recommendedName>
</protein>
<reference evidence="20 21" key="1">
    <citation type="submission" date="2024-01" db="EMBL/GenBank/DDBJ databases">
        <authorList>
            <person name="Allen C."/>
            <person name="Tagirdzhanova G."/>
        </authorList>
    </citation>
    <scope>NUCLEOTIDE SEQUENCE [LARGE SCALE GENOMIC DNA]</scope>
</reference>
<dbReference type="Pfam" id="PF00271">
    <property type="entry name" value="Helicase_C"/>
    <property type="match status" value="1"/>
</dbReference>
<keyword evidence="10" id="KW-0010">Activator</keyword>
<dbReference type="EC" id="3.6.4.-" evidence="14"/>
<feature type="compositionally biased region" description="Low complexity" evidence="16">
    <location>
        <begin position="40"/>
        <end position="52"/>
    </location>
</feature>
<dbReference type="CDD" id="cd18793">
    <property type="entry name" value="SF2_C_SNF"/>
    <property type="match status" value="1"/>
</dbReference>
<evidence type="ECO:0000259" key="17">
    <source>
        <dbReference type="PROSITE" id="PS51192"/>
    </source>
</evidence>
<feature type="region of interest" description="Disordered" evidence="16">
    <location>
        <begin position="858"/>
        <end position="881"/>
    </location>
</feature>
<feature type="compositionally biased region" description="Basic residues" evidence="16">
    <location>
        <begin position="1811"/>
        <end position="1825"/>
    </location>
</feature>
<feature type="compositionally biased region" description="Basic and acidic residues" evidence="16">
    <location>
        <begin position="1744"/>
        <end position="1755"/>
    </location>
</feature>
<evidence type="ECO:0000256" key="14">
    <source>
        <dbReference type="RuleBase" id="RU368001"/>
    </source>
</evidence>
<feature type="region of interest" description="Disordered" evidence="16">
    <location>
        <begin position="586"/>
        <end position="686"/>
    </location>
</feature>
<comment type="subcellular location">
    <subcellularLocation>
        <location evidence="1 14">Nucleus</location>
    </subcellularLocation>
</comment>
<dbReference type="PANTHER" id="PTHR45685">
    <property type="entry name" value="HELICASE SRCAP-RELATED"/>
    <property type="match status" value="1"/>
</dbReference>
<name>A0ABP0C4Z4_9PEZI</name>
<dbReference type="Pfam" id="PF00176">
    <property type="entry name" value="SNF2-rel_dom"/>
    <property type="match status" value="1"/>
</dbReference>
<feature type="domain" description="DBINO" evidence="19">
    <location>
        <begin position="716"/>
        <end position="841"/>
    </location>
</feature>
<feature type="region of interest" description="Disordered" evidence="16">
    <location>
        <begin position="786"/>
        <end position="813"/>
    </location>
</feature>
<keyword evidence="9 14" id="KW-0238">DNA-binding</keyword>
<keyword evidence="21" id="KW-1185">Reference proteome</keyword>
<keyword evidence="5 14" id="KW-0227">DNA damage</keyword>
<evidence type="ECO:0000256" key="13">
    <source>
        <dbReference type="ARBA" id="ARBA00023242"/>
    </source>
</evidence>
<evidence type="ECO:0000313" key="21">
    <source>
        <dbReference type="Proteomes" id="UP001642482"/>
    </source>
</evidence>
<dbReference type="GO" id="GO:0004386">
    <property type="term" value="F:helicase activity"/>
    <property type="evidence" value="ECO:0007669"/>
    <property type="project" value="UniProtKB-KW"/>
</dbReference>
<dbReference type="InterPro" id="IPR000330">
    <property type="entry name" value="SNF2_N"/>
</dbReference>
<dbReference type="SUPFAM" id="SSF52540">
    <property type="entry name" value="P-loop containing nucleoside triphosphate hydrolases"/>
    <property type="match status" value="2"/>
</dbReference>
<proteinExistence type="inferred from homology"/>
<feature type="compositionally biased region" description="Basic and acidic residues" evidence="16">
    <location>
        <begin position="343"/>
        <end position="352"/>
    </location>
</feature>
<dbReference type="PANTHER" id="PTHR45685:SF2">
    <property type="entry name" value="CHROMATIN-REMODELING ATPASE INO80"/>
    <property type="match status" value="1"/>
</dbReference>
<evidence type="ECO:0000256" key="5">
    <source>
        <dbReference type="ARBA" id="ARBA00022763"/>
    </source>
</evidence>
<dbReference type="InterPro" id="IPR020838">
    <property type="entry name" value="DBINO"/>
</dbReference>
<keyword evidence="12 14" id="KW-0234">DNA repair</keyword>
<feature type="compositionally biased region" description="Basic and acidic residues" evidence="16">
    <location>
        <begin position="72"/>
        <end position="87"/>
    </location>
</feature>
<evidence type="ECO:0000256" key="10">
    <source>
        <dbReference type="ARBA" id="ARBA00023159"/>
    </source>
</evidence>
<dbReference type="InterPro" id="IPR038718">
    <property type="entry name" value="SNF2-like_sf"/>
</dbReference>
<keyword evidence="8" id="KW-0805">Transcription regulation</keyword>
<evidence type="ECO:0000256" key="7">
    <source>
        <dbReference type="ARBA" id="ARBA00022840"/>
    </source>
</evidence>
<keyword evidence="11" id="KW-0804">Transcription</keyword>
<dbReference type="SMART" id="SM00487">
    <property type="entry name" value="DEXDc"/>
    <property type="match status" value="1"/>
</dbReference>
<evidence type="ECO:0000256" key="1">
    <source>
        <dbReference type="ARBA" id="ARBA00004123"/>
    </source>
</evidence>
<dbReference type="EMBL" id="CAWUHD010000065">
    <property type="protein sequence ID" value="CAK7226311.1"/>
    <property type="molecule type" value="Genomic_DNA"/>
</dbReference>
<dbReference type="InterPro" id="IPR014001">
    <property type="entry name" value="Helicase_ATP-bd"/>
</dbReference>
<dbReference type="PROSITE" id="PS51413">
    <property type="entry name" value="DBINO"/>
    <property type="match status" value="1"/>
</dbReference>
<comment type="caution">
    <text evidence="20">The sequence shown here is derived from an EMBL/GenBank/DDBJ whole genome shotgun (WGS) entry which is preliminary data.</text>
</comment>
<dbReference type="Proteomes" id="UP001642482">
    <property type="component" value="Unassembled WGS sequence"/>
</dbReference>
<evidence type="ECO:0000256" key="9">
    <source>
        <dbReference type="ARBA" id="ARBA00023125"/>
    </source>
</evidence>
<keyword evidence="6 14" id="KW-0378">Hydrolase</keyword>
<keyword evidence="13" id="KW-0539">Nucleus</keyword>
<feature type="compositionally biased region" description="Low complexity" evidence="16">
    <location>
        <begin position="255"/>
        <end position="269"/>
    </location>
</feature>
<evidence type="ECO:0000259" key="19">
    <source>
        <dbReference type="PROSITE" id="PS51413"/>
    </source>
</evidence>
<comment type="similarity">
    <text evidence="2 14">Belongs to the SNF2/RAD54 helicase family.</text>
</comment>
<feature type="coiled-coil region" evidence="15">
    <location>
        <begin position="506"/>
        <end position="566"/>
    </location>
</feature>
<feature type="compositionally biased region" description="Basic residues" evidence="16">
    <location>
        <begin position="1756"/>
        <end position="1766"/>
    </location>
</feature>
<evidence type="ECO:0000256" key="3">
    <source>
        <dbReference type="ARBA" id="ARBA00019805"/>
    </source>
</evidence>
<feature type="compositionally biased region" description="Low complexity" evidence="16">
    <location>
        <begin position="143"/>
        <end position="155"/>
    </location>
</feature>
<feature type="compositionally biased region" description="Polar residues" evidence="16">
    <location>
        <begin position="91"/>
        <end position="103"/>
    </location>
</feature>
<evidence type="ECO:0000256" key="8">
    <source>
        <dbReference type="ARBA" id="ARBA00023015"/>
    </source>
</evidence>
<feature type="domain" description="Helicase ATP-binding" evidence="17">
    <location>
        <begin position="968"/>
        <end position="1140"/>
    </location>
</feature>
<evidence type="ECO:0000256" key="12">
    <source>
        <dbReference type="ARBA" id="ARBA00023204"/>
    </source>
</evidence>
<feature type="compositionally biased region" description="Basic and acidic residues" evidence="16">
    <location>
        <begin position="1781"/>
        <end position="1794"/>
    </location>
</feature>
<evidence type="ECO:0000256" key="16">
    <source>
        <dbReference type="SAM" id="MobiDB-lite"/>
    </source>
</evidence>
<dbReference type="InterPro" id="IPR001650">
    <property type="entry name" value="Helicase_C-like"/>
</dbReference>
<comment type="function">
    <text evidence="14">ATPase component of the INO80 complex which remodels chromatin by shifting nucleosomes and is involved in DNA repair.</text>
</comment>
<feature type="compositionally biased region" description="Basic residues" evidence="16">
    <location>
        <begin position="598"/>
        <end position="610"/>
    </location>
</feature>
<dbReference type="InterPro" id="IPR050520">
    <property type="entry name" value="INO80/SWR1_helicase"/>
</dbReference>
<feature type="region of interest" description="Disordered" evidence="16">
    <location>
        <begin position="1"/>
        <end position="401"/>
    </location>
</feature>
<evidence type="ECO:0000256" key="2">
    <source>
        <dbReference type="ARBA" id="ARBA00007025"/>
    </source>
</evidence>
<feature type="compositionally biased region" description="Basic and acidic residues" evidence="16">
    <location>
        <begin position="659"/>
        <end position="684"/>
    </location>
</feature>
<sequence length="1836" mass="205892">MDNFRSTVLGRSHDDSTNGDNSSDRPRRRAIDILNPEPEPAASTSNSSSYPSHQPYASSTAAPSAQSLSAHRSHDAFALRSPSKPEYRSLASPSTGSARQASPASVGPAVNNLLNNSPPQQHRPPPSSVSRSRSPMLAPPPAAASTASTPYSPRSDAPSASRDKRGFYDPTTDTTAASSGDRYMSESRHRRDNSQSATAPSQAAGPVSDSANHSPNPSVRMASPSLRQPPLSILGSPPPNGTSGHSMSPYAKGDSPAPSKASAPASTPKRTADLMSFSNILSSAEPPAEEPRTKSPPPPIEDDSEHASAGREARAVKDERLDDKKQPRVPRRVAKPRVSSSRSTREADKEGDSVLSEAPAKSSRRSSTKLTVPTPEPRIPAKRGPNGQQKKRVSVSSSVSAEKSIQSFMKKLDTEDDDFDAHEYLNESQYDEEQRAWKERQRRRQLQMAAKDADLRFIRRIELSETLAKRLEDHSYLGTKRYYEIYYNDALQEVREQELFAEKERKKDMQRKRRREKSMAVTLEQKKAALERAALAEDEHERQKLLREAERANKKAQQTKLILQKGIKGPVRNAAIELNFEGGTTATFQATDMEPGKSKTKGRGGSRPKKSKEQKQQEKENAEAAQAALDAGEALPSREETSKIRIKFKKGAGASANDSGREDASNKENAEPKLSKKEREKEKAAATAAAAAAAAAAEVPKDPFQTKGFIQIYDQIWRDLARKDVSKTFRLATDSYSTKASNLKKTALLASKEAKRWQLRTNKGNKDLQARAKRVMRDMMTFWKRNEREERDQRKAAERQELENARKEEADREAARQKRKLNFLISQTELYSHFIGKKIKTDEVERSTDHPDEIAKQAANGTADGETNGLKVAEPTGPIGSKVTDFEDLDFDAEDDTQLQAAAMANAQNAIAEAQQKAREFNNDNDMDEEGEMNFQNPTGLGDVEIEQPKLLNAQLKEYQLKGLNWLVNLYEQGINGILADEMGLGKTVQSISVMAYLAEKYDIWGPFLVVAPASTLHNWQQEIQKFVPEFKVLPYWGSAGDRKVLRKFWDRRHSMYKKSAQFHVLVTSYQLVVADVAFMSKMRWQYMILDEAQAIKSSQSSRWKVLLNYHCRNRLLLTGTPIQNNMQELWALLHFIMPSLFDSHDEFSEWFSKDIESHATSNTKLNEDQLKRLHMILKPFMLRRVKKHVQKELGDKIELDVFCDLTYRQRAYYANLRNQISIMDLIEKATLGDDNDSKTLMNLVMQFRKVCNHPDLFERADTASPFAMSYFAETASFSREGNNVPVGYSSRSMIEYNLPRLIAHEGGRLRQPGSDNYAAGFRNKYLDQLMNIWKPENIRDSAKENGAFSFLRFADTSPGEAYHASHEDVFTRSASLLSKHGSSSALSTRLRRMQVLYDDENSVNGAPVSKPGFTPAHALFQIRERNNRMALADITTEGVLDKLMNVARSTYDNSGLTRVEPAGRENASAPPIEMTCSSRGTIAERENLLFNIPMRRALYGINPAEELALLTNKVPWNEYPPAPMIPAPDVEKKRFNNISVPSMRRFVTDSGKLAKLDELLFKLKEGGHRVLLYFQMTRMIDLMEEYLTYRNYKYCRLDGSTKLEDRRDTVHDFQTRPEIFIFLLSTRAGGLGINLTSADTVIFYDSDWNPTIDSQAMDRAHRLGQTRQVTVYRLITRGTIEERIRKRALQKEEVQRVVISGGGGASSMGVDFSGRRAQDNRNRDIALWLADDEQAEMIERREKELMESGEYDKPTKKRGGKRKRNAAANNMDMEGASLDDMYHEGEGNFDDNKVSGAATPVEAAADASGGKKKRIPAKKAKSTKQRLAIADGMDG</sequence>
<evidence type="ECO:0000313" key="20">
    <source>
        <dbReference type="EMBL" id="CAK7226311.1"/>
    </source>
</evidence>
<feature type="compositionally biased region" description="Basic and acidic residues" evidence="16">
    <location>
        <begin position="611"/>
        <end position="622"/>
    </location>
</feature>
<dbReference type="PROSITE" id="PS51192">
    <property type="entry name" value="HELICASE_ATP_BIND_1"/>
    <property type="match status" value="1"/>
</dbReference>